<sequence>MTKNRIILYTISFISAIALFLINPANAHACACCGIGGEWLEYTNSLENYDVAQLNELKFSPAAKLVVGAAGLEENKGIADPSETYTLSHSSNNRSWNFHFTDTKGKAGNLSFSLPPQKTEFGTDFYDKPVADERFYKEVRLTGKLAGNGIFESGINNDSRYKLILQGRGGYCLDSHNFKHWILQISGPQSSYSFYGSFK</sequence>
<dbReference type="AlphaFoldDB" id="A0A6J7ZEP3"/>
<evidence type="ECO:0000256" key="1">
    <source>
        <dbReference type="SAM" id="SignalP"/>
    </source>
</evidence>
<accession>A0A6J7ZEP3</accession>
<dbReference type="EMBL" id="CZCZ02000003">
    <property type="protein sequence ID" value="CAC5339841.1"/>
    <property type="molecule type" value="Genomic_DNA"/>
</dbReference>
<proteinExistence type="predicted"/>
<comment type="caution">
    <text evidence="2">The sequence shown here is derived from an EMBL/GenBank/DDBJ whole genome shotgun (WGS) entry which is preliminary data.</text>
</comment>
<name>A0A6J7ZEP3_PLARU</name>
<keyword evidence="3" id="KW-1185">Reference proteome</keyword>
<protein>
    <recommendedName>
        <fullName evidence="4">Lipoprotein</fullName>
    </recommendedName>
</protein>
<feature type="signal peptide" evidence="1">
    <location>
        <begin position="1"/>
        <end position="29"/>
    </location>
</feature>
<organism evidence="2 3">
    <name type="scientific">Planktothrix rubescens CCAP 1459/22</name>
    <dbReference type="NCBI Taxonomy" id="329571"/>
    <lineage>
        <taxon>Bacteria</taxon>
        <taxon>Bacillati</taxon>
        <taxon>Cyanobacteriota</taxon>
        <taxon>Cyanophyceae</taxon>
        <taxon>Oscillatoriophycideae</taxon>
        <taxon>Oscillatoriales</taxon>
        <taxon>Microcoleaceae</taxon>
        <taxon>Planktothrix</taxon>
    </lineage>
</organism>
<evidence type="ECO:0000313" key="3">
    <source>
        <dbReference type="Proteomes" id="UP000196521"/>
    </source>
</evidence>
<evidence type="ECO:0008006" key="4">
    <source>
        <dbReference type="Google" id="ProtNLM"/>
    </source>
</evidence>
<keyword evidence="1" id="KW-0732">Signal</keyword>
<dbReference type="RefSeq" id="WP_043939570.1">
    <property type="nucleotide sequence ID" value="NZ_CZCZ02000003.1"/>
</dbReference>
<gene>
    <name evidence="2" type="ORF">PLAN_MP40016</name>
</gene>
<reference evidence="2" key="1">
    <citation type="submission" date="2020-05" db="EMBL/GenBank/DDBJ databases">
        <authorList>
            <consortium name="Genoscope - CEA"/>
            <person name="William W."/>
        </authorList>
    </citation>
    <scope>NUCLEOTIDE SEQUENCE [LARGE SCALE GENOMIC DNA]</scope>
    <source>
        <strain evidence="2">PCC 7821</strain>
    </source>
</reference>
<dbReference type="Proteomes" id="UP000196521">
    <property type="component" value="Unassembled WGS sequence"/>
</dbReference>
<feature type="chain" id="PRO_5028920810" description="Lipoprotein" evidence="1">
    <location>
        <begin position="30"/>
        <end position="199"/>
    </location>
</feature>
<evidence type="ECO:0000313" key="2">
    <source>
        <dbReference type="EMBL" id="CAC5339841.1"/>
    </source>
</evidence>